<proteinExistence type="predicted"/>
<dbReference type="PANTHER" id="PTHR47723">
    <property type="entry name" value="OS05G0353850 PROTEIN"/>
    <property type="match status" value="1"/>
</dbReference>
<dbReference type="EMBL" id="JABEZZ010000012">
    <property type="protein sequence ID" value="MBA0600746.1"/>
    <property type="molecule type" value="Genomic_DNA"/>
</dbReference>
<protein>
    <recommendedName>
        <fullName evidence="1">RNase H type-1 domain-containing protein</fullName>
    </recommendedName>
</protein>
<organism evidence="2 3">
    <name type="scientific">Gossypium raimondii</name>
    <name type="common">Peruvian cotton</name>
    <name type="synonym">Gossypium klotzschianum subsp. raimondii</name>
    <dbReference type="NCBI Taxonomy" id="29730"/>
    <lineage>
        <taxon>Eukaryota</taxon>
        <taxon>Viridiplantae</taxon>
        <taxon>Streptophyta</taxon>
        <taxon>Embryophyta</taxon>
        <taxon>Tracheophyta</taxon>
        <taxon>Spermatophyta</taxon>
        <taxon>Magnoliopsida</taxon>
        <taxon>eudicotyledons</taxon>
        <taxon>Gunneridae</taxon>
        <taxon>Pentapetalae</taxon>
        <taxon>rosids</taxon>
        <taxon>malvids</taxon>
        <taxon>Malvales</taxon>
        <taxon>Malvaceae</taxon>
        <taxon>Malvoideae</taxon>
        <taxon>Gossypium</taxon>
    </lineage>
</organism>
<dbReference type="InterPro" id="IPR044730">
    <property type="entry name" value="RNase_H-like_dom_plant"/>
</dbReference>
<dbReference type="GO" id="GO:0003676">
    <property type="term" value="F:nucleic acid binding"/>
    <property type="evidence" value="ECO:0007669"/>
    <property type="project" value="InterPro"/>
</dbReference>
<feature type="non-terminal residue" evidence="2">
    <location>
        <position position="99"/>
    </location>
</feature>
<feature type="domain" description="RNase H type-1" evidence="1">
    <location>
        <begin position="4"/>
        <end position="85"/>
    </location>
</feature>
<sequence length="99" mass="11306">MCSVVATELWGILDGLHILQKQGYNEVTIHSDSLEVVAAISNNKPKRTNSALIRRIQQIFVNEEKWSLRYVPRETNKIADALAKMTLLNDEVLHMFDDP</sequence>
<dbReference type="GO" id="GO:0004523">
    <property type="term" value="F:RNA-DNA hybrid ribonuclease activity"/>
    <property type="evidence" value="ECO:0007669"/>
    <property type="project" value="InterPro"/>
</dbReference>
<name>A0A7J8QHN7_GOSRA</name>
<reference evidence="2 3" key="1">
    <citation type="journal article" date="2019" name="Genome Biol. Evol.">
        <title>Insights into the evolution of the New World diploid cottons (Gossypium, subgenus Houzingenia) based on genome sequencing.</title>
        <authorList>
            <person name="Grover C.E."/>
            <person name="Arick M.A. 2nd"/>
            <person name="Thrash A."/>
            <person name="Conover J.L."/>
            <person name="Sanders W.S."/>
            <person name="Peterson D.G."/>
            <person name="Frelichowski J.E."/>
            <person name="Scheffler J.A."/>
            <person name="Scheffler B.E."/>
            <person name="Wendel J.F."/>
        </authorList>
    </citation>
    <scope>NUCLEOTIDE SEQUENCE [LARGE SCALE GENOMIC DNA]</scope>
    <source>
        <strain evidence="2">8</strain>
        <tissue evidence="2">Leaf</tissue>
    </source>
</reference>
<evidence type="ECO:0000313" key="3">
    <source>
        <dbReference type="Proteomes" id="UP000593578"/>
    </source>
</evidence>
<dbReference type="Proteomes" id="UP000593578">
    <property type="component" value="Unassembled WGS sequence"/>
</dbReference>
<dbReference type="CDD" id="cd06222">
    <property type="entry name" value="RNase_H_like"/>
    <property type="match status" value="1"/>
</dbReference>
<dbReference type="Gene3D" id="3.30.420.10">
    <property type="entry name" value="Ribonuclease H-like superfamily/Ribonuclease H"/>
    <property type="match status" value="1"/>
</dbReference>
<evidence type="ECO:0000259" key="1">
    <source>
        <dbReference type="Pfam" id="PF13456"/>
    </source>
</evidence>
<dbReference type="InterPro" id="IPR012337">
    <property type="entry name" value="RNaseH-like_sf"/>
</dbReference>
<dbReference type="SUPFAM" id="SSF53098">
    <property type="entry name" value="Ribonuclease H-like"/>
    <property type="match status" value="1"/>
</dbReference>
<dbReference type="InterPro" id="IPR036397">
    <property type="entry name" value="RNaseH_sf"/>
</dbReference>
<dbReference type="InterPro" id="IPR053151">
    <property type="entry name" value="RNase_H-like"/>
</dbReference>
<comment type="caution">
    <text evidence="2">The sequence shown here is derived from an EMBL/GenBank/DDBJ whole genome shotgun (WGS) entry which is preliminary data.</text>
</comment>
<evidence type="ECO:0000313" key="2">
    <source>
        <dbReference type="EMBL" id="MBA0600746.1"/>
    </source>
</evidence>
<gene>
    <name evidence="2" type="ORF">Gorai_003946</name>
</gene>
<dbReference type="Pfam" id="PF13456">
    <property type="entry name" value="RVT_3"/>
    <property type="match status" value="1"/>
</dbReference>
<dbReference type="InterPro" id="IPR002156">
    <property type="entry name" value="RNaseH_domain"/>
</dbReference>
<dbReference type="AlphaFoldDB" id="A0A7J8QHN7"/>
<dbReference type="PANTHER" id="PTHR47723:SF19">
    <property type="entry name" value="POLYNUCLEOTIDYL TRANSFERASE, RIBONUCLEASE H-LIKE SUPERFAMILY PROTEIN"/>
    <property type="match status" value="1"/>
</dbReference>
<accession>A0A7J8QHN7</accession>